<sequence>MLEQQSLLNKIKKLTVIGATVASCWLTQTTRILALPQEVILEKLKPIPVFTIADSQGAPLIASTEDNNRVAGVFISEKDANSFVERLKQDNPDLGKQVQVVPVSLAEVYQLSEKNSQQQDGVQFAYVPSSQQIEQAQQLNNQYQGGVPLFVAKAGEDQGYLTIKQNDQEVIPFFFEKQQVQQLVENFKKAQPDLANSVQIEVVILEGMLDAMKQGDDEMLTRIVLWPSKESLEFLRSNTPQ</sequence>
<dbReference type="EMBL" id="WMIA01000005">
    <property type="protein sequence ID" value="MTF38449.1"/>
    <property type="molecule type" value="Genomic_DNA"/>
</dbReference>
<organism evidence="1 2">
    <name type="scientific">Cyanobacterium aponinum 0216</name>
    <dbReference type="NCBI Taxonomy" id="2676140"/>
    <lineage>
        <taxon>Bacteria</taxon>
        <taxon>Bacillati</taxon>
        <taxon>Cyanobacteriota</taxon>
        <taxon>Cyanophyceae</taxon>
        <taxon>Oscillatoriophycideae</taxon>
        <taxon>Chroococcales</taxon>
        <taxon>Geminocystaceae</taxon>
        <taxon>Cyanobacterium</taxon>
    </lineage>
</organism>
<dbReference type="Proteomes" id="UP000437131">
    <property type="component" value="Unassembled WGS sequence"/>
</dbReference>
<dbReference type="Pfam" id="PF04278">
    <property type="entry name" value="Tic22"/>
    <property type="match status" value="1"/>
</dbReference>
<dbReference type="RefSeq" id="WP_015219276.1">
    <property type="nucleotide sequence ID" value="NZ_WMIA01000005.1"/>
</dbReference>
<dbReference type="GO" id="GO:0015031">
    <property type="term" value="P:protein transport"/>
    <property type="evidence" value="ECO:0007669"/>
    <property type="project" value="InterPro"/>
</dbReference>
<dbReference type="PANTHER" id="PTHR33926:SF4">
    <property type="entry name" value="PROTEIN TIC 22, CHLOROPLASTIC"/>
    <property type="match status" value="1"/>
</dbReference>
<protein>
    <recommendedName>
        <fullName evidence="3">Tic22 family protein</fullName>
    </recommendedName>
</protein>
<comment type="caution">
    <text evidence="1">The sequence shown here is derived from an EMBL/GenBank/DDBJ whole genome shotgun (WGS) entry which is preliminary data.</text>
</comment>
<dbReference type="InterPro" id="IPR007378">
    <property type="entry name" value="Tic22-like"/>
</dbReference>
<name>A0A844GU90_9CHRO</name>
<accession>A0A844GU90</accession>
<dbReference type="PANTHER" id="PTHR33926">
    <property type="entry name" value="PROTEIN TIC 22, CHLOROPLASTIC"/>
    <property type="match status" value="1"/>
</dbReference>
<dbReference type="AlphaFoldDB" id="A0A844GU90"/>
<dbReference type="Gene3D" id="3.40.1350.100">
    <property type="match status" value="2"/>
</dbReference>
<gene>
    <name evidence="1" type="ORF">GGC33_05875</name>
</gene>
<evidence type="ECO:0008006" key="3">
    <source>
        <dbReference type="Google" id="ProtNLM"/>
    </source>
</evidence>
<evidence type="ECO:0000313" key="2">
    <source>
        <dbReference type="Proteomes" id="UP000437131"/>
    </source>
</evidence>
<evidence type="ECO:0000313" key="1">
    <source>
        <dbReference type="EMBL" id="MTF38449.1"/>
    </source>
</evidence>
<proteinExistence type="predicted"/>
<reference evidence="1 2" key="1">
    <citation type="submission" date="2019-11" db="EMBL/GenBank/DDBJ databases">
        <title>Isolation of a new High Light Tolerant Cyanobacteria.</title>
        <authorList>
            <person name="Dobson Z."/>
            <person name="Vaughn N."/>
            <person name="Vaughn M."/>
            <person name="Fromme P."/>
            <person name="Mazor Y."/>
        </authorList>
    </citation>
    <scope>NUCLEOTIDE SEQUENCE [LARGE SCALE GENOMIC DNA]</scope>
    <source>
        <strain evidence="1 2">0216</strain>
    </source>
</reference>